<evidence type="ECO:0000313" key="2">
    <source>
        <dbReference type="EMBL" id="SFU26340.1"/>
    </source>
</evidence>
<sequence>MNLEILDWANSHHVLGPIAQLTAALFAFLAVILSQIMQGARAKKDINARFDIFERDSAKKSQFDRRKERLEKAEEIFLELKQAYASAEVGRNAWQSVEGENEERRGKLEAALSEHYRMIGENRQRRFKVQMLAAVYFPEFKQSLLRWTDLEQQCDSVKAAVETAIDLSTSVNFVEIDAATFLLIELVLYLDSICQEIAEYAISA</sequence>
<dbReference type="AlphaFoldDB" id="A0A1I7EQZ8"/>
<keyword evidence="1" id="KW-0812">Transmembrane</keyword>
<dbReference type="EMBL" id="FPBH01000052">
    <property type="protein sequence ID" value="SFU26340.1"/>
    <property type="molecule type" value="Genomic_DNA"/>
</dbReference>
<reference evidence="2 3" key="1">
    <citation type="submission" date="2016-10" db="EMBL/GenBank/DDBJ databases">
        <authorList>
            <person name="de Groot N.N."/>
        </authorList>
    </citation>
    <scope>NUCLEOTIDE SEQUENCE [LARGE SCALE GENOMIC DNA]</scope>
    <source>
        <strain evidence="2 3">LMG 27731</strain>
    </source>
</reference>
<gene>
    <name evidence="2" type="ORF">SAMN05192563_105230</name>
</gene>
<proteinExistence type="predicted"/>
<feature type="transmembrane region" description="Helical" evidence="1">
    <location>
        <begin position="14"/>
        <end position="34"/>
    </location>
</feature>
<evidence type="ECO:0000313" key="3">
    <source>
        <dbReference type="Proteomes" id="UP000198844"/>
    </source>
</evidence>
<protein>
    <submittedName>
        <fullName evidence="2">Uncharacterized protein</fullName>
    </submittedName>
</protein>
<organism evidence="2 3">
    <name type="scientific">Paraburkholderia aspalathi</name>
    <dbReference type="NCBI Taxonomy" id="1324617"/>
    <lineage>
        <taxon>Bacteria</taxon>
        <taxon>Pseudomonadati</taxon>
        <taxon>Pseudomonadota</taxon>
        <taxon>Betaproteobacteria</taxon>
        <taxon>Burkholderiales</taxon>
        <taxon>Burkholderiaceae</taxon>
        <taxon>Paraburkholderia</taxon>
    </lineage>
</organism>
<keyword evidence="1" id="KW-1133">Transmembrane helix</keyword>
<accession>A0A1I7EQZ8</accession>
<dbReference type="Proteomes" id="UP000198844">
    <property type="component" value="Unassembled WGS sequence"/>
</dbReference>
<evidence type="ECO:0000256" key="1">
    <source>
        <dbReference type="SAM" id="Phobius"/>
    </source>
</evidence>
<keyword evidence="1" id="KW-0472">Membrane</keyword>
<dbReference type="RefSeq" id="WP_143131855.1">
    <property type="nucleotide sequence ID" value="NZ_FPBH01000052.1"/>
</dbReference>
<name>A0A1I7EQZ8_9BURK</name>